<dbReference type="EMBL" id="BARW01007768">
    <property type="protein sequence ID" value="GAI75989.1"/>
    <property type="molecule type" value="Genomic_DNA"/>
</dbReference>
<dbReference type="AlphaFoldDB" id="X1T7N6"/>
<proteinExistence type="predicted"/>
<accession>X1T7N6</accession>
<feature type="non-terminal residue" evidence="1">
    <location>
        <position position="1"/>
    </location>
</feature>
<comment type="caution">
    <text evidence="1">The sequence shown here is derived from an EMBL/GenBank/DDBJ whole genome shotgun (WGS) entry which is preliminary data.</text>
</comment>
<protein>
    <submittedName>
        <fullName evidence="1">Uncharacterized protein</fullName>
    </submittedName>
</protein>
<gene>
    <name evidence="1" type="ORF">S12H4_16096</name>
</gene>
<organism evidence="1">
    <name type="scientific">marine sediment metagenome</name>
    <dbReference type="NCBI Taxonomy" id="412755"/>
    <lineage>
        <taxon>unclassified sequences</taxon>
        <taxon>metagenomes</taxon>
        <taxon>ecological metagenomes</taxon>
    </lineage>
</organism>
<reference evidence="1" key="1">
    <citation type="journal article" date="2014" name="Front. Microbiol.">
        <title>High frequency of phylogenetically diverse reductive dehalogenase-homologous genes in deep subseafloor sedimentary metagenomes.</title>
        <authorList>
            <person name="Kawai M."/>
            <person name="Futagami T."/>
            <person name="Toyoda A."/>
            <person name="Takaki Y."/>
            <person name="Nishi S."/>
            <person name="Hori S."/>
            <person name="Arai W."/>
            <person name="Tsubouchi T."/>
            <person name="Morono Y."/>
            <person name="Uchiyama I."/>
            <person name="Ito T."/>
            <person name="Fujiyama A."/>
            <person name="Inagaki F."/>
            <person name="Takami H."/>
        </authorList>
    </citation>
    <scope>NUCLEOTIDE SEQUENCE</scope>
    <source>
        <strain evidence="1">Expedition CK06-06</strain>
    </source>
</reference>
<evidence type="ECO:0000313" key="1">
    <source>
        <dbReference type="EMBL" id="GAI75989.1"/>
    </source>
</evidence>
<name>X1T7N6_9ZZZZ</name>
<sequence>WFNNVLDTRLRGFIAGSLPYTPLYISQIVTYRIPYLLGAEKSLGGAYAEVVEQTGVGNCGDLAMYIAKHYQTNFNSKILVIRGNKKYLGKEWAHGANLVVPTDVNGAPILVNGRIPSWNDIFRPEGRLNDLEKEAWKNALVLDAWKKKYVRFEKSSCFCFW</sequence>